<dbReference type="RefSeq" id="WP_276738980.1">
    <property type="nucleotide sequence ID" value="NZ_CAJZKY010000011.1"/>
</dbReference>
<comment type="caution">
    <text evidence="4">The sequence shown here is derived from an EMBL/GenBank/DDBJ whole genome shotgun (WGS) entry which is preliminary data.</text>
</comment>
<protein>
    <submittedName>
        <fullName evidence="4">CHAP domain-containing protein</fullName>
    </submittedName>
</protein>
<proteinExistence type="predicted"/>
<feature type="compositionally biased region" description="Basic and acidic residues" evidence="2">
    <location>
        <begin position="71"/>
        <end position="85"/>
    </location>
</feature>
<reference evidence="4" key="1">
    <citation type="submission" date="2020-04" db="EMBL/GenBank/DDBJ databases">
        <title>Deep metagenomics examines the oral microbiome during advanced dental caries in children, revealing novel taxa and co-occurrences with host molecules.</title>
        <authorList>
            <person name="Baker J.L."/>
            <person name="Morton J.T."/>
            <person name="Dinis M."/>
            <person name="Alvarez R."/>
            <person name="Tran N.C."/>
            <person name="Knight R."/>
            <person name="Edlund A."/>
        </authorList>
    </citation>
    <scope>NUCLEOTIDE SEQUENCE</scope>
    <source>
        <strain evidence="4">JCVI_30_bin.13</strain>
    </source>
</reference>
<dbReference type="Gene3D" id="1.10.287.1060">
    <property type="entry name" value="ESAT-6-like"/>
    <property type="match status" value="1"/>
</dbReference>
<evidence type="ECO:0000256" key="1">
    <source>
        <dbReference type="SAM" id="Coils"/>
    </source>
</evidence>
<evidence type="ECO:0000313" key="5">
    <source>
        <dbReference type="Proteomes" id="UP000759246"/>
    </source>
</evidence>
<accession>A0A929RPV9</accession>
<keyword evidence="1" id="KW-0175">Coiled coil</keyword>
<dbReference type="PROSITE" id="PS50911">
    <property type="entry name" value="CHAP"/>
    <property type="match status" value="1"/>
</dbReference>
<evidence type="ECO:0000256" key="2">
    <source>
        <dbReference type="SAM" id="MobiDB-lite"/>
    </source>
</evidence>
<feature type="coiled-coil region" evidence="1">
    <location>
        <begin position="8"/>
        <end position="35"/>
    </location>
</feature>
<dbReference type="InterPro" id="IPR036689">
    <property type="entry name" value="ESAT-6-like_sf"/>
</dbReference>
<dbReference type="SUPFAM" id="SSF54001">
    <property type="entry name" value="Cysteine proteinases"/>
    <property type="match status" value="1"/>
</dbReference>
<evidence type="ECO:0000259" key="3">
    <source>
        <dbReference type="PROSITE" id="PS50911"/>
    </source>
</evidence>
<feature type="domain" description="Peptidase C51" evidence="3">
    <location>
        <begin position="147"/>
        <end position="280"/>
    </location>
</feature>
<organism evidence="4 5">
    <name type="scientific">Actinomyces bouchesdurhonensis</name>
    <dbReference type="NCBI Taxonomy" id="1852361"/>
    <lineage>
        <taxon>Bacteria</taxon>
        <taxon>Bacillati</taxon>
        <taxon>Actinomycetota</taxon>
        <taxon>Actinomycetes</taxon>
        <taxon>Actinomycetales</taxon>
        <taxon>Actinomycetaceae</taxon>
        <taxon>Actinomyces</taxon>
    </lineage>
</organism>
<feature type="compositionally biased region" description="Polar residues" evidence="2">
    <location>
        <begin position="108"/>
        <end position="144"/>
    </location>
</feature>
<dbReference type="AlphaFoldDB" id="A0A929RPV9"/>
<dbReference type="Proteomes" id="UP000759246">
    <property type="component" value="Unassembled WGS sequence"/>
</dbReference>
<dbReference type="Pfam" id="PF05257">
    <property type="entry name" value="CHAP"/>
    <property type="match status" value="1"/>
</dbReference>
<dbReference type="SUPFAM" id="SSF140453">
    <property type="entry name" value="EsxAB dimer-like"/>
    <property type="match status" value="1"/>
</dbReference>
<sequence>MAIVGADVEQLHTLARQFREKADQLESNVAQSLSQNVASSPWKGTDAETFRQNWQTDLTPKIQQVVASLRDAADSADRNADEQDRTSSVTSGTSGTPSSSTSTSPVSQESHSPGNSTGNAPSSTGGATSPAPSQNGTQPSQGLGQTTARFEDFRQHRLGQKTDYDGAYGFQCVDLANQYTSDIFGVPAHAALGGGNAKDIFGNTGEQYFTKVGPSGGAQVGDIVCVGAYRSNPYGHIAIVNSIGADGSITVMEQDGFTQGPARLRALGPTERGAIQGFLRPRTERLK</sequence>
<feature type="compositionally biased region" description="Low complexity" evidence="2">
    <location>
        <begin position="86"/>
        <end position="107"/>
    </location>
</feature>
<dbReference type="InterPro" id="IPR007921">
    <property type="entry name" value="CHAP_dom"/>
</dbReference>
<name>A0A929RPV9_9ACTO</name>
<dbReference type="InterPro" id="IPR038765">
    <property type="entry name" value="Papain-like_cys_pep_sf"/>
</dbReference>
<feature type="region of interest" description="Disordered" evidence="2">
    <location>
        <begin position="35"/>
        <end position="56"/>
    </location>
</feature>
<dbReference type="Gene3D" id="3.90.1720.10">
    <property type="entry name" value="endopeptidase domain like (from Nostoc punctiforme)"/>
    <property type="match status" value="1"/>
</dbReference>
<feature type="region of interest" description="Disordered" evidence="2">
    <location>
        <begin position="69"/>
        <end position="144"/>
    </location>
</feature>
<evidence type="ECO:0000313" key="4">
    <source>
        <dbReference type="EMBL" id="MBF0966089.1"/>
    </source>
</evidence>
<dbReference type="EMBL" id="JABZGF010000046">
    <property type="protein sequence ID" value="MBF0966089.1"/>
    <property type="molecule type" value="Genomic_DNA"/>
</dbReference>
<gene>
    <name evidence="4" type="ORF">HXK09_02795</name>
</gene>